<reference evidence="2" key="2">
    <citation type="journal article" date="2013" name="PLoS Genet.">
        <title>Comparative genome structure, secondary metabolite, and effector coding capacity across Cochliobolus pathogens.</title>
        <authorList>
            <person name="Condon B.J."/>
            <person name="Leng Y."/>
            <person name="Wu D."/>
            <person name="Bushley K.E."/>
            <person name="Ohm R.A."/>
            <person name="Otillar R."/>
            <person name="Martin J."/>
            <person name="Schackwitz W."/>
            <person name="Grimwood J."/>
            <person name="MohdZainudin N."/>
            <person name="Xue C."/>
            <person name="Wang R."/>
            <person name="Manning V.A."/>
            <person name="Dhillon B."/>
            <person name="Tu Z.J."/>
            <person name="Steffenson B.J."/>
            <person name="Salamov A."/>
            <person name="Sun H."/>
            <person name="Lowry S."/>
            <person name="LaButti K."/>
            <person name="Han J."/>
            <person name="Copeland A."/>
            <person name="Lindquist E."/>
            <person name="Barry K."/>
            <person name="Schmutz J."/>
            <person name="Baker S.E."/>
            <person name="Ciuffetti L.M."/>
            <person name="Grigoriev I.V."/>
            <person name="Zhong S."/>
            <person name="Turgeon B.G."/>
        </authorList>
    </citation>
    <scope>NUCLEOTIDE SEQUENCE [LARGE SCALE GENOMIC DNA]</scope>
    <source>
        <strain evidence="2">ND90Pr / ATCC 201652</strain>
    </source>
</reference>
<dbReference type="EMBL" id="KB445639">
    <property type="protein sequence ID" value="EMD67071.1"/>
    <property type="molecule type" value="Genomic_DNA"/>
</dbReference>
<dbReference type="OrthoDB" id="5405126at2759"/>
<dbReference type="AlphaFoldDB" id="M2TCT1"/>
<proteinExistence type="predicted"/>
<evidence type="ECO:0000313" key="2">
    <source>
        <dbReference type="Proteomes" id="UP000016934"/>
    </source>
</evidence>
<dbReference type="RefSeq" id="XP_007696820.1">
    <property type="nucleotide sequence ID" value="XM_007698630.1"/>
</dbReference>
<dbReference type="HOGENOM" id="CLU_047846_0_1_1"/>
<protein>
    <submittedName>
        <fullName evidence="1">Uncharacterized protein</fullName>
    </submittedName>
</protein>
<organism evidence="1 2">
    <name type="scientific">Cochliobolus sativus (strain ND90Pr / ATCC 201652)</name>
    <name type="common">Common root rot and spot blotch fungus</name>
    <name type="synonym">Bipolaris sorokiniana</name>
    <dbReference type="NCBI Taxonomy" id="665912"/>
    <lineage>
        <taxon>Eukaryota</taxon>
        <taxon>Fungi</taxon>
        <taxon>Dikarya</taxon>
        <taxon>Ascomycota</taxon>
        <taxon>Pezizomycotina</taxon>
        <taxon>Dothideomycetes</taxon>
        <taxon>Pleosporomycetidae</taxon>
        <taxon>Pleosporales</taxon>
        <taxon>Pleosporineae</taxon>
        <taxon>Pleosporaceae</taxon>
        <taxon>Bipolaris</taxon>
    </lineage>
</organism>
<dbReference type="Proteomes" id="UP000016934">
    <property type="component" value="Unassembled WGS sequence"/>
</dbReference>
<dbReference type="OMA" id="ENVPIYN"/>
<name>M2TCT1_COCSN</name>
<dbReference type="eggNOG" id="ENOG502SD76">
    <property type="taxonomic scope" value="Eukaryota"/>
</dbReference>
<sequence length="393" mass="44163">MHSIRRSCQLALQNPRYACIYANCSRRAFSQSSAHSRGALPNFLPPSSPELSTLLSTFNSKVLLPYHLTKEQQKLVYSQESRPKLEAEPVEITLGDVTLPLEHLDRNKLPDRWQTLRGVVEKSETQEDWENVLRCLEGFVEAGIRARPQWQEMIIRKLALADMHHLILKALQRPKATGIRLSNRGVLTQVLRSVHSRAAMAEWDQEETTKALKMAKQVVELMEHKDHCGNKPVTLTEKDGDWRGHPVVIALPTELAAVVAEKYGGDKEEAKKMATRLVAAIKQIDFVSSLNGLSESSTKTSADFPDVKSHLDFVTKHCHDLLELVIVWNALKTSRKVLGGDMPMANEAQQFEKKVEQVLMQSVDKLNTLASRDGGVLKTQYLGMVKEAVEECS</sequence>
<dbReference type="GeneID" id="19130977"/>
<evidence type="ECO:0000313" key="1">
    <source>
        <dbReference type="EMBL" id="EMD67071.1"/>
    </source>
</evidence>
<gene>
    <name evidence="1" type="ORF">COCSADRAFT_135680</name>
</gene>
<accession>M2TCT1</accession>
<keyword evidence="2" id="KW-1185">Reference proteome</keyword>
<dbReference type="KEGG" id="bsc:COCSADRAFT_135680"/>
<reference evidence="1 2" key="1">
    <citation type="journal article" date="2012" name="PLoS Pathog.">
        <title>Diverse lifestyles and strategies of plant pathogenesis encoded in the genomes of eighteen Dothideomycetes fungi.</title>
        <authorList>
            <person name="Ohm R.A."/>
            <person name="Feau N."/>
            <person name="Henrissat B."/>
            <person name="Schoch C.L."/>
            <person name="Horwitz B.A."/>
            <person name="Barry K.W."/>
            <person name="Condon B.J."/>
            <person name="Copeland A.C."/>
            <person name="Dhillon B."/>
            <person name="Glaser F."/>
            <person name="Hesse C.N."/>
            <person name="Kosti I."/>
            <person name="LaButti K."/>
            <person name="Lindquist E.A."/>
            <person name="Lucas S."/>
            <person name="Salamov A.A."/>
            <person name="Bradshaw R.E."/>
            <person name="Ciuffetti L."/>
            <person name="Hamelin R.C."/>
            <person name="Kema G.H.J."/>
            <person name="Lawrence C."/>
            <person name="Scott J.A."/>
            <person name="Spatafora J.W."/>
            <person name="Turgeon B.G."/>
            <person name="de Wit P.J.G.M."/>
            <person name="Zhong S."/>
            <person name="Goodwin S.B."/>
            <person name="Grigoriev I.V."/>
        </authorList>
    </citation>
    <scope>NUCLEOTIDE SEQUENCE [LARGE SCALE GENOMIC DNA]</scope>
    <source>
        <strain evidence="2">ND90Pr / ATCC 201652</strain>
    </source>
</reference>